<dbReference type="SUPFAM" id="SSF53807">
    <property type="entry name" value="Helical backbone' metal receptor"/>
    <property type="match status" value="1"/>
</dbReference>
<dbReference type="EMBL" id="SACP01000009">
    <property type="protein sequence ID" value="RVU18360.1"/>
    <property type="molecule type" value="Genomic_DNA"/>
</dbReference>
<dbReference type="AlphaFoldDB" id="A0A437P7U6"/>
<sequence>MHRLTRAFAAGAFMLAATLPIVSHGARAEPVTATDSLGRAVTLGAPARRILLAAGRILPALAILDHAVVDRLVAVGRDLPRQNPDIHKAYVARFPRLVALPVIEAGPGGFPAEQAIALAPDLVILDRAQAGATGPDGGNPLLGALAAAGIPVAVIDLHGHPLRDTAPVMRLLGRLLGREREAEDFTGFIEAHLSTVAASLAARAATPAVFLHAHAGATPCCFSPGQGTFTDDILAAGGLNAAASLLPGAAGQVSAEALLGLDPPVYVATGGSHLSGRGGVVLGTGVARDTAQTTLATVLQSPGLAQLSAIRSGRAYGLWQGFSTSPVNVLAVEVLAKWLHPDLTGDLDPEATLAELNARFLAVPMDGTYWIGPR</sequence>
<dbReference type="PROSITE" id="PS50983">
    <property type="entry name" value="FE_B12_PBP"/>
    <property type="match status" value="1"/>
</dbReference>
<keyword evidence="3" id="KW-1185">Reference proteome</keyword>
<dbReference type="Pfam" id="PF01497">
    <property type="entry name" value="Peripla_BP_2"/>
    <property type="match status" value="1"/>
</dbReference>
<reference evidence="2 3" key="1">
    <citation type="submission" date="2019-01" db="EMBL/GenBank/DDBJ databases">
        <authorList>
            <person name="Chen W.-M."/>
        </authorList>
    </citation>
    <scope>NUCLEOTIDE SEQUENCE [LARGE SCALE GENOMIC DNA]</scope>
    <source>
        <strain evidence="2 3">TER-1</strain>
    </source>
</reference>
<dbReference type="Gene3D" id="3.40.50.1980">
    <property type="entry name" value="Nitrogenase molybdenum iron protein domain"/>
    <property type="match status" value="2"/>
</dbReference>
<protein>
    <submittedName>
        <fullName evidence="2">ABC transporter substrate-binding protein</fullName>
    </submittedName>
</protein>
<proteinExistence type="predicted"/>
<name>A0A437P7U6_9HYPH</name>
<evidence type="ECO:0000259" key="1">
    <source>
        <dbReference type="PROSITE" id="PS50983"/>
    </source>
</evidence>
<dbReference type="InterPro" id="IPR002491">
    <property type="entry name" value="ABC_transptr_periplasmic_BD"/>
</dbReference>
<dbReference type="PANTHER" id="PTHR30535:SF34">
    <property type="entry name" value="MOLYBDATE-BINDING PROTEIN MOLA"/>
    <property type="match status" value="1"/>
</dbReference>
<dbReference type="InterPro" id="IPR050902">
    <property type="entry name" value="ABC_Transporter_SBP"/>
</dbReference>
<gene>
    <name evidence="2" type="ORF">EOE48_10700</name>
</gene>
<feature type="domain" description="Fe/B12 periplasmic-binding" evidence="1">
    <location>
        <begin position="39"/>
        <end position="347"/>
    </location>
</feature>
<dbReference type="OrthoDB" id="9775594at2"/>
<evidence type="ECO:0000313" key="2">
    <source>
        <dbReference type="EMBL" id="RVU18360.1"/>
    </source>
</evidence>
<dbReference type="PANTHER" id="PTHR30535">
    <property type="entry name" value="VITAMIN B12-BINDING PROTEIN"/>
    <property type="match status" value="1"/>
</dbReference>
<organism evidence="2 3">
    <name type="scientific">Methylobacterium oryzihabitans</name>
    <dbReference type="NCBI Taxonomy" id="2499852"/>
    <lineage>
        <taxon>Bacteria</taxon>
        <taxon>Pseudomonadati</taxon>
        <taxon>Pseudomonadota</taxon>
        <taxon>Alphaproteobacteria</taxon>
        <taxon>Hyphomicrobiales</taxon>
        <taxon>Methylobacteriaceae</taxon>
        <taxon>Methylobacterium</taxon>
    </lineage>
</organism>
<dbReference type="RefSeq" id="WP_127728791.1">
    <property type="nucleotide sequence ID" value="NZ_SACP01000009.1"/>
</dbReference>
<comment type="caution">
    <text evidence="2">The sequence shown here is derived from an EMBL/GenBank/DDBJ whole genome shotgun (WGS) entry which is preliminary data.</text>
</comment>
<accession>A0A437P7U6</accession>
<dbReference type="Proteomes" id="UP000286997">
    <property type="component" value="Unassembled WGS sequence"/>
</dbReference>
<evidence type="ECO:0000313" key="3">
    <source>
        <dbReference type="Proteomes" id="UP000286997"/>
    </source>
</evidence>